<dbReference type="EMBL" id="SJPW01000001">
    <property type="protein sequence ID" value="TWU60613.1"/>
    <property type="molecule type" value="Genomic_DNA"/>
</dbReference>
<organism evidence="3 4">
    <name type="scientific">Rubripirellula tenax</name>
    <dbReference type="NCBI Taxonomy" id="2528015"/>
    <lineage>
        <taxon>Bacteria</taxon>
        <taxon>Pseudomonadati</taxon>
        <taxon>Planctomycetota</taxon>
        <taxon>Planctomycetia</taxon>
        <taxon>Pirellulales</taxon>
        <taxon>Pirellulaceae</taxon>
        <taxon>Rubripirellula</taxon>
    </lineage>
</organism>
<evidence type="ECO:0000259" key="2">
    <source>
        <dbReference type="Pfam" id="PF01261"/>
    </source>
</evidence>
<keyword evidence="4" id="KW-1185">Reference proteome</keyword>
<gene>
    <name evidence="3" type="primary">iolI_1</name>
    <name evidence="3" type="ORF">Poly51_08910</name>
</gene>
<dbReference type="InterPro" id="IPR036237">
    <property type="entry name" value="Xyl_isomerase-like_sf"/>
</dbReference>
<accession>A0A5C6FJ62</accession>
<dbReference type="GO" id="GO:0016853">
    <property type="term" value="F:isomerase activity"/>
    <property type="evidence" value="ECO:0007669"/>
    <property type="project" value="UniProtKB-KW"/>
</dbReference>
<evidence type="ECO:0000313" key="3">
    <source>
        <dbReference type="EMBL" id="TWU60613.1"/>
    </source>
</evidence>
<dbReference type="SUPFAM" id="SSF51658">
    <property type="entry name" value="Xylose isomerase-like"/>
    <property type="match status" value="1"/>
</dbReference>
<dbReference type="Proteomes" id="UP000318288">
    <property type="component" value="Unassembled WGS sequence"/>
</dbReference>
<dbReference type="Pfam" id="PF01261">
    <property type="entry name" value="AP_endonuc_2"/>
    <property type="match status" value="1"/>
</dbReference>
<dbReference type="AlphaFoldDB" id="A0A5C6FJ62"/>
<dbReference type="PANTHER" id="PTHR12110">
    <property type="entry name" value="HYDROXYPYRUVATE ISOMERASE"/>
    <property type="match status" value="1"/>
</dbReference>
<evidence type="ECO:0000256" key="1">
    <source>
        <dbReference type="SAM" id="SignalP"/>
    </source>
</evidence>
<dbReference type="InterPro" id="IPR050312">
    <property type="entry name" value="IolE/XylAMocC-like"/>
</dbReference>
<keyword evidence="1" id="KW-0732">Signal</keyword>
<dbReference type="PANTHER" id="PTHR12110:SF48">
    <property type="entry name" value="BLL3656 PROTEIN"/>
    <property type="match status" value="1"/>
</dbReference>
<sequence length="318" mass="34370" precursor="true">MLDRRHFVIAAAAAASLPMALAKGQVTDPDESMPVEFSLNMSTIRGQNLSVPDQIEVAAKAGYDSVEPWVRDLEKFVADGGTLADVKKQIEDAGMTVASAIGFANWIVDDDAARAAALETAKKEMEMVRSIGGVRIAAPPVGAHTATSVSPPLETIARRYHALLEVGREMGVTPQLELWGFSPTLSKLGELSYVSTAAAHPDACVLPDFYHIYKGGNDFDSLGMIEASRMHCFHINDYPATPGIAEIADKDRVFPGDGVCELPKIIRGLIDHGFQGTFSLELFNPTYWQRDALEVAVEGLEKSKRVVAQAMQLPSTEV</sequence>
<keyword evidence="3" id="KW-0413">Isomerase</keyword>
<name>A0A5C6FJ62_9BACT</name>
<dbReference type="EC" id="5.3.99.-" evidence="3"/>
<feature type="chain" id="PRO_5023021051" evidence="1">
    <location>
        <begin position="23"/>
        <end position="318"/>
    </location>
</feature>
<dbReference type="Gene3D" id="3.20.20.150">
    <property type="entry name" value="Divalent-metal-dependent TIM barrel enzymes"/>
    <property type="match status" value="1"/>
</dbReference>
<comment type="caution">
    <text evidence="3">The sequence shown here is derived from an EMBL/GenBank/DDBJ whole genome shotgun (WGS) entry which is preliminary data.</text>
</comment>
<reference evidence="3 4" key="1">
    <citation type="submission" date="2019-02" db="EMBL/GenBank/DDBJ databases">
        <title>Deep-cultivation of Planctomycetes and their phenomic and genomic characterization uncovers novel biology.</title>
        <authorList>
            <person name="Wiegand S."/>
            <person name="Jogler M."/>
            <person name="Boedeker C."/>
            <person name="Pinto D."/>
            <person name="Vollmers J."/>
            <person name="Rivas-Marin E."/>
            <person name="Kohn T."/>
            <person name="Peeters S.H."/>
            <person name="Heuer A."/>
            <person name="Rast P."/>
            <person name="Oberbeckmann S."/>
            <person name="Bunk B."/>
            <person name="Jeske O."/>
            <person name="Meyerdierks A."/>
            <person name="Storesund J.E."/>
            <person name="Kallscheuer N."/>
            <person name="Luecker S."/>
            <person name="Lage O.M."/>
            <person name="Pohl T."/>
            <person name="Merkel B.J."/>
            <person name="Hornburger P."/>
            <person name="Mueller R.-W."/>
            <person name="Bruemmer F."/>
            <person name="Labrenz M."/>
            <person name="Spormann A.M."/>
            <person name="Op Den Camp H."/>
            <person name="Overmann J."/>
            <person name="Amann R."/>
            <person name="Jetten M.S.M."/>
            <person name="Mascher T."/>
            <person name="Medema M.H."/>
            <person name="Devos D.P."/>
            <person name="Kaster A.-K."/>
            <person name="Ovreas L."/>
            <person name="Rohde M."/>
            <person name="Galperin M.Y."/>
            <person name="Jogler C."/>
        </authorList>
    </citation>
    <scope>NUCLEOTIDE SEQUENCE [LARGE SCALE GENOMIC DNA]</scope>
    <source>
        <strain evidence="3 4">Poly51</strain>
    </source>
</reference>
<feature type="signal peptide" evidence="1">
    <location>
        <begin position="1"/>
        <end position="22"/>
    </location>
</feature>
<proteinExistence type="predicted"/>
<feature type="domain" description="Xylose isomerase-like TIM barrel" evidence="2">
    <location>
        <begin position="56"/>
        <end position="299"/>
    </location>
</feature>
<dbReference type="InterPro" id="IPR013022">
    <property type="entry name" value="Xyl_isomerase-like_TIM-brl"/>
</dbReference>
<protein>
    <submittedName>
        <fullName evidence="3">Inosose isomerase</fullName>
        <ecNumber evidence="3">5.3.99.-</ecNumber>
    </submittedName>
</protein>
<dbReference type="RefSeq" id="WP_186775334.1">
    <property type="nucleotide sequence ID" value="NZ_SJPW01000001.1"/>
</dbReference>
<evidence type="ECO:0000313" key="4">
    <source>
        <dbReference type="Proteomes" id="UP000318288"/>
    </source>
</evidence>